<feature type="chain" id="PRO_5039925273" evidence="1">
    <location>
        <begin position="27"/>
        <end position="96"/>
    </location>
</feature>
<comment type="caution">
    <text evidence="2">The sequence shown here is derived from an EMBL/GenBank/DDBJ whole genome shotgun (WGS) entry which is preliminary data.</text>
</comment>
<accession>A0A9J6FMR9</accession>
<evidence type="ECO:0000256" key="1">
    <source>
        <dbReference type="SAM" id="SignalP"/>
    </source>
</evidence>
<dbReference type="InterPro" id="IPR035940">
    <property type="entry name" value="CAP_sf"/>
</dbReference>
<keyword evidence="3" id="KW-1185">Reference proteome</keyword>
<dbReference type="OrthoDB" id="6503044at2759"/>
<dbReference type="AlphaFoldDB" id="A0A9J6FMR9"/>
<organism evidence="2 3">
    <name type="scientific">Haemaphysalis longicornis</name>
    <name type="common">Bush tick</name>
    <dbReference type="NCBI Taxonomy" id="44386"/>
    <lineage>
        <taxon>Eukaryota</taxon>
        <taxon>Metazoa</taxon>
        <taxon>Ecdysozoa</taxon>
        <taxon>Arthropoda</taxon>
        <taxon>Chelicerata</taxon>
        <taxon>Arachnida</taxon>
        <taxon>Acari</taxon>
        <taxon>Parasitiformes</taxon>
        <taxon>Ixodida</taxon>
        <taxon>Ixodoidea</taxon>
        <taxon>Ixodidae</taxon>
        <taxon>Haemaphysalinae</taxon>
        <taxon>Haemaphysalis</taxon>
    </lineage>
</organism>
<gene>
    <name evidence="2" type="ORF">HPB48_011918</name>
</gene>
<evidence type="ECO:0000313" key="3">
    <source>
        <dbReference type="Proteomes" id="UP000821853"/>
    </source>
</evidence>
<dbReference type="SUPFAM" id="SSF55797">
    <property type="entry name" value="PR-1-like"/>
    <property type="match status" value="1"/>
</dbReference>
<name>A0A9J6FMR9_HAELO</name>
<keyword evidence="1" id="KW-0732">Signal</keyword>
<dbReference type="EMBL" id="JABSTR010000002">
    <property type="protein sequence ID" value="KAH9364135.1"/>
    <property type="molecule type" value="Genomic_DNA"/>
</dbReference>
<dbReference type="Proteomes" id="UP000821853">
    <property type="component" value="Chromosome 10"/>
</dbReference>
<reference evidence="2 3" key="1">
    <citation type="journal article" date="2020" name="Cell">
        <title>Large-Scale Comparative Analyses of Tick Genomes Elucidate Their Genetic Diversity and Vector Capacities.</title>
        <authorList>
            <consortium name="Tick Genome and Microbiome Consortium (TIGMIC)"/>
            <person name="Jia N."/>
            <person name="Wang J."/>
            <person name="Shi W."/>
            <person name="Du L."/>
            <person name="Sun Y."/>
            <person name="Zhan W."/>
            <person name="Jiang J.F."/>
            <person name="Wang Q."/>
            <person name="Zhang B."/>
            <person name="Ji P."/>
            <person name="Bell-Sakyi L."/>
            <person name="Cui X.M."/>
            <person name="Yuan T.T."/>
            <person name="Jiang B.G."/>
            <person name="Yang W.F."/>
            <person name="Lam T.T."/>
            <person name="Chang Q.C."/>
            <person name="Ding S.J."/>
            <person name="Wang X.J."/>
            <person name="Zhu J.G."/>
            <person name="Ruan X.D."/>
            <person name="Zhao L."/>
            <person name="Wei J.T."/>
            <person name="Ye R.Z."/>
            <person name="Que T.C."/>
            <person name="Du C.H."/>
            <person name="Zhou Y.H."/>
            <person name="Cheng J.X."/>
            <person name="Dai P.F."/>
            <person name="Guo W.B."/>
            <person name="Han X.H."/>
            <person name="Huang E.J."/>
            <person name="Li L.F."/>
            <person name="Wei W."/>
            <person name="Gao Y.C."/>
            <person name="Liu J.Z."/>
            <person name="Shao H.Z."/>
            <person name="Wang X."/>
            <person name="Wang C.C."/>
            <person name="Yang T.C."/>
            <person name="Huo Q.B."/>
            <person name="Li W."/>
            <person name="Chen H.Y."/>
            <person name="Chen S.E."/>
            <person name="Zhou L.G."/>
            <person name="Ni X.B."/>
            <person name="Tian J.H."/>
            <person name="Sheng Y."/>
            <person name="Liu T."/>
            <person name="Pan Y.S."/>
            <person name="Xia L.Y."/>
            <person name="Li J."/>
            <person name="Zhao F."/>
            <person name="Cao W.C."/>
        </authorList>
    </citation>
    <scope>NUCLEOTIDE SEQUENCE [LARGE SCALE GENOMIC DNA]</scope>
    <source>
        <strain evidence="2">HaeL-2018</strain>
    </source>
</reference>
<sequence>MRARRPTFFLVLAGAIVILEFDGTAADRCLPEYKTSGNVVHTACKKPNSSCVVVKSGLSTADKQILLDTHNKYRSQIAKGQLGQLAKAKDMLRLVS</sequence>
<protein>
    <submittedName>
        <fullName evidence="2">Uncharacterized protein</fullName>
    </submittedName>
</protein>
<proteinExistence type="predicted"/>
<dbReference type="VEuPathDB" id="VectorBase:HLOH_057734"/>
<dbReference type="Gene3D" id="3.40.33.10">
    <property type="entry name" value="CAP"/>
    <property type="match status" value="1"/>
</dbReference>
<feature type="signal peptide" evidence="1">
    <location>
        <begin position="1"/>
        <end position="26"/>
    </location>
</feature>
<evidence type="ECO:0000313" key="2">
    <source>
        <dbReference type="EMBL" id="KAH9364135.1"/>
    </source>
</evidence>